<feature type="transmembrane region" description="Helical" evidence="5">
    <location>
        <begin position="12"/>
        <end position="31"/>
    </location>
</feature>
<evidence type="ECO:0000313" key="6">
    <source>
        <dbReference type="EMBL" id="KJH43969.1"/>
    </source>
</evidence>
<organism evidence="6 7">
    <name type="scientific">Dictyocaulus viviparus</name>
    <name type="common">Bovine lungworm</name>
    <dbReference type="NCBI Taxonomy" id="29172"/>
    <lineage>
        <taxon>Eukaryota</taxon>
        <taxon>Metazoa</taxon>
        <taxon>Ecdysozoa</taxon>
        <taxon>Nematoda</taxon>
        <taxon>Chromadorea</taxon>
        <taxon>Rhabditida</taxon>
        <taxon>Rhabditina</taxon>
        <taxon>Rhabditomorpha</taxon>
        <taxon>Strongyloidea</taxon>
        <taxon>Metastrongylidae</taxon>
        <taxon>Dictyocaulus</taxon>
    </lineage>
</organism>
<reference evidence="6 7" key="1">
    <citation type="submission" date="2013-11" db="EMBL/GenBank/DDBJ databases">
        <title>Draft genome of the bovine lungworm Dictyocaulus viviparus.</title>
        <authorList>
            <person name="Mitreva M."/>
        </authorList>
    </citation>
    <scope>NUCLEOTIDE SEQUENCE [LARGE SCALE GENOMIC DNA]</scope>
    <source>
        <strain evidence="6 7">HannoverDv2000</strain>
    </source>
</reference>
<feature type="transmembrane region" description="Helical" evidence="5">
    <location>
        <begin position="128"/>
        <end position="148"/>
    </location>
</feature>
<dbReference type="SUPFAM" id="SSF81321">
    <property type="entry name" value="Family A G protein-coupled receptor-like"/>
    <property type="match status" value="1"/>
</dbReference>
<dbReference type="OrthoDB" id="5820127at2759"/>
<name>A0A0D8XJF7_DICVI</name>
<evidence type="ECO:0000256" key="2">
    <source>
        <dbReference type="ARBA" id="ARBA00022692"/>
    </source>
</evidence>
<keyword evidence="2 5" id="KW-0812">Transmembrane</keyword>
<dbReference type="GO" id="GO:0016020">
    <property type="term" value="C:membrane"/>
    <property type="evidence" value="ECO:0007669"/>
    <property type="project" value="UniProtKB-SubCell"/>
</dbReference>
<dbReference type="EMBL" id="KN716511">
    <property type="protein sequence ID" value="KJH43969.1"/>
    <property type="molecule type" value="Genomic_DNA"/>
</dbReference>
<dbReference type="Proteomes" id="UP000053766">
    <property type="component" value="Unassembled WGS sequence"/>
</dbReference>
<dbReference type="Gene3D" id="1.20.1070.10">
    <property type="entry name" value="Rhodopsin 7-helix transmembrane proteins"/>
    <property type="match status" value="1"/>
</dbReference>
<evidence type="ECO:0000256" key="5">
    <source>
        <dbReference type="SAM" id="Phobius"/>
    </source>
</evidence>
<evidence type="ECO:0000256" key="3">
    <source>
        <dbReference type="ARBA" id="ARBA00022989"/>
    </source>
</evidence>
<dbReference type="InterPro" id="IPR000276">
    <property type="entry name" value="GPCR_Rhodpsn"/>
</dbReference>
<sequence>MIPDIIPLPYQVFYTVIPTISIIGNAAIIYVTVRSKMVVCAITAPITGHIYIVFTKSILLINILILICYISFIFFIKKLRMSNKDAKHIYRSLIIVSVTVVFGGFSTMLFDFFTEFFHLNVERLYSNLLAGLFVNCAAATNFFVYYIMSKEYRRLFDEYLLIGYVKRNILKINDASSTIILSTLKTVH</sequence>
<dbReference type="GO" id="GO:0004930">
    <property type="term" value="F:G protein-coupled receptor activity"/>
    <property type="evidence" value="ECO:0007669"/>
    <property type="project" value="InterPro"/>
</dbReference>
<comment type="subcellular location">
    <subcellularLocation>
        <location evidence="1">Membrane</location>
    </subcellularLocation>
</comment>
<feature type="transmembrane region" description="Helical" evidence="5">
    <location>
        <begin position="88"/>
        <end position="108"/>
    </location>
</feature>
<evidence type="ECO:0000256" key="1">
    <source>
        <dbReference type="ARBA" id="ARBA00004370"/>
    </source>
</evidence>
<dbReference type="SMART" id="SM01381">
    <property type="entry name" value="7TM_GPCR_Srsx"/>
    <property type="match status" value="1"/>
</dbReference>
<feature type="transmembrane region" description="Helical" evidence="5">
    <location>
        <begin position="38"/>
        <end position="54"/>
    </location>
</feature>
<keyword evidence="3 5" id="KW-1133">Transmembrane helix</keyword>
<dbReference type="AlphaFoldDB" id="A0A0D8XJF7"/>
<feature type="transmembrane region" description="Helical" evidence="5">
    <location>
        <begin position="60"/>
        <end position="76"/>
    </location>
</feature>
<gene>
    <name evidence="6" type="ORF">DICVIV_10015</name>
</gene>
<dbReference type="STRING" id="29172.A0A0D8XJF7"/>
<evidence type="ECO:0000313" key="7">
    <source>
        <dbReference type="Proteomes" id="UP000053766"/>
    </source>
</evidence>
<keyword evidence="7" id="KW-1185">Reference proteome</keyword>
<evidence type="ECO:0008006" key="8">
    <source>
        <dbReference type="Google" id="ProtNLM"/>
    </source>
</evidence>
<reference evidence="7" key="2">
    <citation type="journal article" date="2016" name="Sci. Rep.">
        <title>Dictyocaulus viviparus genome, variome and transcriptome elucidate lungworm biology and support future intervention.</title>
        <authorList>
            <person name="McNulty S.N."/>
            <person name="Strube C."/>
            <person name="Rosa B.A."/>
            <person name="Martin J.C."/>
            <person name="Tyagi R."/>
            <person name="Choi Y.J."/>
            <person name="Wang Q."/>
            <person name="Hallsworth Pepin K."/>
            <person name="Zhang X."/>
            <person name="Ozersky P."/>
            <person name="Wilson R.K."/>
            <person name="Sternberg P.W."/>
            <person name="Gasser R.B."/>
            <person name="Mitreva M."/>
        </authorList>
    </citation>
    <scope>NUCLEOTIDE SEQUENCE [LARGE SCALE GENOMIC DNA]</scope>
    <source>
        <strain evidence="7">HannoverDv2000</strain>
    </source>
</reference>
<dbReference type="InterPro" id="IPR019424">
    <property type="entry name" value="7TM_GPCR_Srsx"/>
</dbReference>
<keyword evidence="4 5" id="KW-0472">Membrane</keyword>
<protein>
    <recommendedName>
        <fullName evidence="8">G-protein coupled receptors family 1 profile domain-containing protein</fullName>
    </recommendedName>
</protein>
<accession>A0A0D8XJF7</accession>
<proteinExistence type="predicted"/>
<dbReference type="Pfam" id="PF10320">
    <property type="entry name" value="7TM_GPCR_Srsx"/>
    <property type="match status" value="1"/>
</dbReference>
<evidence type="ECO:0000256" key="4">
    <source>
        <dbReference type="ARBA" id="ARBA00023136"/>
    </source>
</evidence>